<name>A0ABU9UDM4_9SPIR</name>
<comment type="caution">
    <text evidence="5">The sequence shown here is derived from an EMBL/GenBank/DDBJ whole genome shotgun (WGS) entry which is preliminary data.</text>
</comment>
<sequence>MKQKKIDQLPQEIQKQIEMLLSEEGQNLSEEKKELYAELWHSKYKLFVSQIQGLGMENLSWLARDDKRAALLLTFSGSLIGLGPLTEQGRSFNYYSVKFRTDVPASVSAASVQLADDIKEGHIASFENAPIRQSSAIYKIAVFKDDISTDDQILRLREAITYLTNGFVKINRTINPELSSAEQLTTKAIISQIAKENDITQKQAKKIIEDYLSLIETGMLLGEKVRLGRLGKLQLRVKAAQKARMGRNPATGEEILIPAKPATPVPVFRPSSYLKERAGLTDPAFLGIEEETSY</sequence>
<comment type="similarity">
    <text evidence="1 4">Belongs to the bacterial histone-like protein family.</text>
</comment>
<gene>
    <name evidence="5" type="ORF">WKV44_05825</name>
</gene>
<dbReference type="CDD" id="cd00591">
    <property type="entry name" value="HU_IHF"/>
    <property type="match status" value="1"/>
</dbReference>
<dbReference type="SMART" id="SM00411">
    <property type="entry name" value="BHL"/>
    <property type="match status" value="1"/>
</dbReference>
<dbReference type="RefSeq" id="WP_420069501.1">
    <property type="nucleotide sequence ID" value="NZ_JBCHKQ010000002.1"/>
</dbReference>
<dbReference type="EMBL" id="JBCHKQ010000002">
    <property type="protein sequence ID" value="MEM5948055.1"/>
    <property type="molecule type" value="Genomic_DNA"/>
</dbReference>
<protein>
    <submittedName>
        <fullName evidence="5">HU family DNA-binding protein</fullName>
    </submittedName>
</protein>
<dbReference type="Pfam" id="PF00216">
    <property type="entry name" value="Bac_DNA_binding"/>
    <property type="match status" value="1"/>
</dbReference>
<dbReference type="SUPFAM" id="SSF47729">
    <property type="entry name" value="IHF-like DNA-binding proteins"/>
    <property type="match status" value="1"/>
</dbReference>
<evidence type="ECO:0000313" key="6">
    <source>
        <dbReference type="Proteomes" id="UP001466331"/>
    </source>
</evidence>
<dbReference type="Gene3D" id="4.10.520.10">
    <property type="entry name" value="IHF-like DNA-binding proteins"/>
    <property type="match status" value="1"/>
</dbReference>
<evidence type="ECO:0000256" key="2">
    <source>
        <dbReference type="ARBA" id="ARBA00023067"/>
    </source>
</evidence>
<dbReference type="InterPro" id="IPR000119">
    <property type="entry name" value="Hist_DNA-bd"/>
</dbReference>
<keyword evidence="2" id="KW-0226">DNA condensation</keyword>
<keyword evidence="6" id="KW-1185">Reference proteome</keyword>
<dbReference type="InterPro" id="IPR010992">
    <property type="entry name" value="IHF-like_DNA-bd_dom_sf"/>
</dbReference>
<evidence type="ECO:0000256" key="3">
    <source>
        <dbReference type="ARBA" id="ARBA00023125"/>
    </source>
</evidence>
<dbReference type="GO" id="GO:0003677">
    <property type="term" value="F:DNA binding"/>
    <property type="evidence" value="ECO:0007669"/>
    <property type="project" value="UniProtKB-KW"/>
</dbReference>
<accession>A0ABU9UDM4</accession>
<evidence type="ECO:0000256" key="1">
    <source>
        <dbReference type="ARBA" id="ARBA00010529"/>
    </source>
</evidence>
<evidence type="ECO:0000256" key="4">
    <source>
        <dbReference type="RuleBase" id="RU003939"/>
    </source>
</evidence>
<dbReference type="PANTHER" id="PTHR33175:SF3">
    <property type="entry name" value="DNA-BINDING PROTEIN HU-BETA"/>
    <property type="match status" value="1"/>
</dbReference>
<keyword evidence="3 5" id="KW-0238">DNA-binding</keyword>
<dbReference type="Proteomes" id="UP001466331">
    <property type="component" value="Unassembled WGS sequence"/>
</dbReference>
<evidence type="ECO:0000313" key="5">
    <source>
        <dbReference type="EMBL" id="MEM5948055.1"/>
    </source>
</evidence>
<dbReference type="PANTHER" id="PTHR33175">
    <property type="entry name" value="DNA-BINDING PROTEIN HU"/>
    <property type="match status" value="1"/>
</dbReference>
<proteinExistence type="inferred from homology"/>
<organism evidence="5 6">
    <name type="scientific">Rarispira pelagica</name>
    <dbReference type="NCBI Taxonomy" id="3141764"/>
    <lineage>
        <taxon>Bacteria</taxon>
        <taxon>Pseudomonadati</taxon>
        <taxon>Spirochaetota</taxon>
        <taxon>Spirochaetia</taxon>
        <taxon>Winmispirales</taxon>
        <taxon>Winmispiraceae</taxon>
        <taxon>Rarispira</taxon>
    </lineage>
</organism>
<reference evidence="5 6" key="1">
    <citation type="submission" date="2024-03" db="EMBL/GenBank/DDBJ databases">
        <title>Ignisphaera cupida sp. nov., a hyperthermophilic hydrolytic archaeon from a hot spring of Kamchatka, and proposal of Ignisphaeraceae fam. nov.</title>
        <authorList>
            <person name="Podosokorskaya O.A."/>
            <person name="Elcheninov A.G."/>
            <person name="Maltseva A.I."/>
            <person name="Zayulina K.S."/>
            <person name="Novikov A."/>
            <person name="Merkel A.Y."/>
        </authorList>
    </citation>
    <scope>NUCLEOTIDE SEQUENCE [LARGE SCALE GENOMIC DNA]</scope>
    <source>
        <strain evidence="5 6">38H-sp</strain>
    </source>
</reference>